<protein>
    <submittedName>
        <fullName evidence="1">Uncharacterized protein</fullName>
    </submittedName>
</protein>
<accession>A0A2I0LAX6</accession>
<keyword evidence="2" id="KW-1185">Reference proteome</keyword>
<proteinExistence type="predicted"/>
<name>A0A2I0LAX6_PUNGR</name>
<dbReference type="AlphaFoldDB" id="A0A2I0LAX6"/>
<reference evidence="1 2" key="1">
    <citation type="submission" date="2017-11" db="EMBL/GenBank/DDBJ databases">
        <title>De-novo sequencing of pomegranate (Punica granatum L.) genome.</title>
        <authorList>
            <person name="Akparov Z."/>
            <person name="Amiraslanov A."/>
            <person name="Hajiyeva S."/>
            <person name="Abbasov M."/>
            <person name="Kaur K."/>
            <person name="Hamwieh A."/>
            <person name="Solovyev V."/>
            <person name="Salamov A."/>
            <person name="Braich B."/>
            <person name="Kosarev P."/>
            <person name="Mahmoud A."/>
            <person name="Hajiyev E."/>
            <person name="Babayeva S."/>
            <person name="Izzatullayeva V."/>
            <person name="Mammadov A."/>
            <person name="Mammadov A."/>
            <person name="Sharifova S."/>
            <person name="Ojaghi J."/>
            <person name="Eynullazada K."/>
            <person name="Bayramov B."/>
            <person name="Abdulazimova A."/>
            <person name="Shahmuradov I."/>
        </authorList>
    </citation>
    <scope>NUCLEOTIDE SEQUENCE [LARGE SCALE GENOMIC DNA]</scope>
    <source>
        <strain evidence="2">cv. AG2017</strain>
        <tissue evidence="1">Leaf</tissue>
    </source>
</reference>
<dbReference type="EMBL" id="PGOL01000073">
    <property type="protein sequence ID" value="PKI77837.1"/>
    <property type="molecule type" value="Genomic_DNA"/>
</dbReference>
<gene>
    <name evidence="1" type="ORF">CRG98_001801</name>
</gene>
<comment type="caution">
    <text evidence="1">The sequence shown here is derived from an EMBL/GenBank/DDBJ whole genome shotgun (WGS) entry which is preliminary data.</text>
</comment>
<organism evidence="1 2">
    <name type="scientific">Punica granatum</name>
    <name type="common">Pomegranate</name>
    <dbReference type="NCBI Taxonomy" id="22663"/>
    <lineage>
        <taxon>Eukaryota</taxon>
        <taxon>Viridiplantae</taxon>
        <taxon>Streptophyta</taxon>
        <taxon>Embryophyta</taxon>
        <taxon>Tracheophyta</taxon>
        <taxon>Spermatophyta</taxon>
        <taxon>Magnoliopsida</taxon>
        <taxon>eudicotyledons</taxon>
        <taxon>Gunneridae</taxon>
        <taxon>Pentapetalae</taxon>
        <taxon>rosids</taxon>
        <taxon>malvids</taxon>
        <taxon>Myrtales</taxon>
        <taxon>Lythraceae</taxon>
        <taxon>Punica</taxon>
    </lineage>
</organism>
<sequence>MDEENVHHVPRGLTLEEAQFLGLQRGQKELSARLDRVIQALERMAVVPASPQCAHRVPRWIVGAKDEVGQEDEFSEEEEQPAP</sequence>
<evidence type="ECO:0000313" key="1">
    <source>
        <dbReference type="EMBL" id="PKI77837.1"/>
    </source>
</evidence>
<evidence type="ECO:0000313" key="2">
    <source>
        <dbReference type="Proteomes" id="UP000233551"/>
    </source>
</evidence>
<dbReference type="Proteomes" id="UP000233551">
    <property type="component" value="Unassembled WGS sequence"/>
</dbReference>